<evidence type="ECO:0000256" key="14">
    <source>
        <dbReference type="ARBA" id="ARBA00042842"/>
    </source>
</evidence>
<keyword evidence="7" id="KW-0573">Peptidoglycan synthesis</keyword>
<dbReference type="RefSeq" id="WP_249314879.1">
    <property type="nucleotide sequence ID" value="NZ_JACRSR010000001.1"/>
</dbReference>
<dbReference type="GO" id="GO:0051301">
    <property type="term" value="P:cell division"/>
    <property type="evidence" value="ECO:0007669"/>
    <property type="project" value="UniProtKB-KW"/>
</dbReference>
<sequence length="130" mass="14216">MASLLIHGGKKLGGSVGIHGAKNAVLPILAASILTEKQVTILECPDLTDVQYMLDILRALGCRVTYHAGEVTIDSSAANRHSIPEDVAIKMRSSIFMLGPILARFGRVDFTYPGGWDNLWTHLPRFSREN</sequence>
<comment type="caution">
    <text evidence="17">The sequence shown here is derived from an EMBL/GenBank/DDBJ whole genome shotgun (WGS) entry which is preliminary data.</text>
</comment>
<keyword evidence="18" id="KW-1185">Reference proteome</keyword>
<keyword evidence="3" id="KW-0963">Cytoplasm</keyword>
<evidence type="ECO:0000256" key="8">
    <source>
        <dbReference type="ARBA" id="ARBA00023306"/>
    </source>
</evidence>
<evidence type="ECO:0000256" key="11">
    <source>
        <dbReference type="ARBA" id="ARBA00039108"/>
    </source>
</evidence>
<evidence type="ECO:0000259" key="16">
    <source>
        <dbReference type="Pfam" id="PF00275"/>
    </source>
</evidence>
<comment type="similarity">
    <text evidence="10">Belongs to the EPSP synthase family. MurA subfamily.</text>
</comment>
<evidence type="ECO:0000313" key="18">
    <source>
        <dbReference type="Proteomes" id="UP000623172"/>
    </source>
</evidence>
<evidence type="ECO:0000256" key="6">
    <source>
        <dbReference type="ARBA" id="ARBA00022960"/>
    </source>
</evidence>
<evidence type="ECO:0000256" key="4">
    <source>
        <dbReference type="ARBA" id="ARBA00022618"/>
    </source>
</evidence>
<evidence type="ECO:0000256" key="15">
    <source>
        <dbReference type="ARBA" id="ARBA00047527"/>
    </source>
</evidence>
<dbReference type="InterPro" id="IPR036968">
    <property type="entry name" value="Enolpyruvate_Tfrase_sf"/>
</dbReference>
<dbReference type="GO" id="GO:0009252">
    <property type="term" value="P:peptidoglycan biosynthetic process"/>
    <property type="evidence" value="ECO:0007669"/>
    <property type="project" value="UniProtKB-KW"/>
</dbReference>
<accession>A0A926HP53</accession>
<dbReference type="EC" id="2.5.1.7" evidence="11"/>
<evidence type="ECO:0000256" key="12">
    <source>
        <dbReference type="ARBA" id="ARBA00039754"/>
    </source>
</evidence>
<dbReference type="Proteomes" id="UP000623172">
    <property type="component" value="Unassembled WGS sequence"/>
</dbReference>
<keyword evidence="5" id="KW-0808">Transferase</keyword>
<name>A0A926HP53_9FIRM</name>
<comment type="pathway">
    <text evidence="2">Cell wall biogenesis; peptidoglycan biosynthesis.</text>
</comment>
<evidence type="ECO:0000256" key="3">
    <source>
        <dbReference type="ARBA" id="ARBA00022490"/>
    </source>
</evidence>
<evidence type="ECO:0000256" key="13">
    <source>
        <dbReference type="ARBA" id="ARBA00042443"/>
    </source>
</evidence>
<dbReference type="Pfam" id="PF00275">
    <property type="entry name" value="EPSP_synthase"/>
    <property type="match status" value="1"/>
</dbReference>
<dbReference type="GO" id="GO:0071555">
    <property type="term" value="P:cell wall organization"/>
    <property type="evidence" value="ECO:0007669"/>
    <property type="project" value="UniProtKB-KW"/>
</dbReference>
<evidence type="ECO:0000256" key="7">
    <source>
        <dbReference type="ARBA" id="ARBA00022984"/>
    </source>
</evidence>
<comment type="catalytic activity">
    <reaction evidence="15">
        <text>phosphoenolpyruvate + UDP-N-acetyl-alpha-D-glucosamine = UDP-N-acetyl-3-O-(1-carboxyvinyl)-alpha-D-glucosamine + phosphate</text>
        <dbReference type="Rhea" id="RHEA:18681"/>
        <dbReference type="ChEBI" id="CHEBI:43474"/>
        <dbReference type="ChEBI" id="CHEBI:57705"/>
        <dbReference type="ChEBI" id="CHEBI:58702"/>
        <dbReference type="ChEBI" id="CHEBI:68483"/>
        <dbReference type="EC" id="2.5.1.7"/>
    </reaction>
</comment>
<keyword evidence="6" id="KW-0133">Cell shape</keyword>
<keyword evidence="4" id="KW-0132">Cell division</keyword>
<protein>
    <recommendedName>
        <fullName evidence="12">UDP-N-acetylglucosamine 1-carboxyvinyltransferase</fullName>
        <ecNumber evidence="11">2.5.1.7</ecNumber>
    </recommendedName>
    <alternativeName>
        <fullName evidence="13">Enoylpyruvate transferase</fullName>
    </alternativeName>
    <alternativeName>
        <fullName evidence="14">UDP-N-acetylglucosamine enolpyruvyl transferase</fullName>
    </alternativeName>
</protein>
<dbReference type="InterPro" id="IPR001986">
    <property type="entry name" value="Enolpyruvate_Tfrase_dom"/>
</dbReference>
<dbReference type="SUPFAM" id="SSF55205">
    <property type="entry name" value="EPT/RTPC-like"/>
    <property type="match status" value="1"/>
</dbReference>
<evidence type="ECO:0000313" key="17">
    <source>
        <dbReference type="EMBL" id="MBC8530853.1"/>
    </source>
</evidence>
<evidence type="ECO:0000256" key="9">
    <source>
        <dbReference type="ARBA" id="ARBA00023316"/>
    </source>
</evidence>
<reference evidence="17" key="1">
    <citation type="submission" date="2020-08" db="EMBL/GenBank/DDBJ databases">
        <title>Genome public.</title>
        <authorList>
            <person name="Liu C."/>
            <person name="Sun Q."/>
        </authorList>
    </citation>
    <scope>NUCLEOTIDE SEQUENCE</scope>
    <source>
        <strain evidence="17">NSJ-53</strain>
    </source>
</reference>
<dbReference type="GO" id="GO:0008360">
    <property type="term" value="P:regulation of cell shape"/>
    <property type="evidence" value="ECO:0007669"/>
    <property type="project" value="UniProtKB-KW"/>
</dbReference>
<evidence type="ECO:0000256" key="10">
    <source>
        <dbReference type="ARBA" id="ARBA00038367"/>
    </source>
</evidence>
<dbReference type="Gene3D" id="3.65.10.10">
    <property type="entry name" value="Enolpyruvate transferase domain"/>
    <property type="match status" value="2"/>
</dbReference>
<gene>
    <name evidence="17" type="ORF">H8696_03230</name>
</gene>
<evidence type="ECO:0000256" key="5">
    <source>
        <dbReference type="ARBA" id="ARBA00022679"/>
    </source>
</evidence>
<feature type="domain" description="Enolpyruvate transferase" evidence="16">
    <location>
        <begin position="7"/>
        <end position="114"/>
    </location>
</feature>
<dbReference type="InterPro" id="IPR050068">
    <property type="entry name" value="MurA_subfamily"/>
</dbReference>
<dbReference type="PANTHER" id="PTHR43783">
    <property type="entry name" value="UDP-N-ACETYLGLUCOSAMINE 1-CARBOXYVINYLTRANSFERASE"/>
    <property type="match status" value="1"/>
</dbReference>
<evidence type="ECO:0000256" key="1">
    <source>
        <dbReference type="ARBA" id="ARBA00004496"/>
    </source>
</evidence>
<dbReference type="GO" id="GO:0005737">
    <property type="term" value="C:cytoplasm"/>
    <property type="evidence" value="ECO:0007669"/>
    <property type="project" value="UniProtKB-SubCell"/>
</dbReference>
<comment type="subcellular location">
    <subcellularLocation>
        <location evidence="1">Cytoplasm</location>
    </subcellularLocation>
</comment>
<organism evidence="17 18">
    <name type="scientific">Gehongia tenuis</name>
    <dbReference type="NCBI Taxonomy" id="2763655"/>
    <lineage>
        <taxon>Bacteria</taxon>
        <taxon>Bacillati</taxon>
        <taxon>Bacillota</taxon>
        <taxon>Clostridia</taxon>
        <taxon>Christensenellales</taxon>
        <taxon>Christensenellaceae</taxon>
        <taxon>Gehongia</taxon>
    </lineage>
</organism>
<dbReference type="AlphaFoldDB" id="A0A926HP53"/>
<dbReference type="GO" id="GO:0008760">
    <property type="term" value="F:UDP-N-acetylglucosamine 1-carboxyvinyltransferase activity"/>
    <property type="evidence" value="ECO:0007669"/>
    <property type="project" value="UniProtKB-EC"/>
</dbReference>
<dbReference type="PANTHER" id="PTHR43783:SF1">
    <property type="entry name" value="UDP-N-ACETYLGLUCOSAMINE 1-CARBOXYVINYLTRANSFERASE"/>
    <property type="match status" value="1"/>
</dbReference>
<proteinExistence type="inferred from homology"/>
<dbReference type="EMBL" id="JACRSR010000001">
    <property type="protein sequence ID" value="MBC8530853.1"/>
    <property type="molecule type" value="Genomic_DNA"/>
</dbReference>
<keyword evidence="9" id="KW-0961">Cell wall biogenesis/degradation</keyword>
<dbReference type="InterPro" id="IPR013792">
    <property type="entry name" value="RNA3'P_cycl/enolpyr_Trfase_a/b"/>
</dbReference>
<evidence type="ECO:0000256" key="2">
    <source>
        <dbReference type="ARBA" id="ARBA00004752"/>
    </source>
</evidence>
<keyword evidence="8" id="KW-0131">Cell cycle</keyword>